<dbReference type="PROSITE" id="PS50937">
    <property type="entry name" value="HTH_MERR_2"/>
    <property type="match status" value="1"/>
</dbReference>
<feature type="domain" description="HTH merR-type" evidence="2">
    <location>
        <begin position="19"/>
        <end position="88"/>
    </location>
</feature>
<reference evidence="3" key="1">
    <citation type="submission" date="2022-10" db="EMBL/GenBank/DDBJ databases">
        <title>Comparative genomic analysis of Cohnella hashimotonis sp. nov., isolated from the International Space Station.</title>
        <authorList>
            <person name="Simpson A."/>
            <person name="Venkateswaran K."/>
        </authorList>
    </citation>
    <scope>NUCLEOTIDE SEQUENCE</scope>
    <source>
        <strain evidence="3">DSM 28161</strain>
    </source>
</reference>
<dbReference type="PANTHER" id="PTHR30204:SF90">
    <property type="entry name" value="HTH-TYPE TRANSCRIPTIONAL ACTIVATOR MTA"/>
    <property type="match status" value="1"/>
</dbReference>
<dbReference type="Pfam" id="PF13411">
    <property type="entry name" value="MerR_1"/>
    <property type="match status" value="1"/>
</dbReference>
<dbReference type="SMART" id="SM00422">
    <property type="entry name" value="HTH_MERR"/>
    <property type="match status" value="1"/>
</dbReference>
<accession>A0A9X4KS83</accession>
<dbReference type="InterPro" id="IPR000551">
    <property type="entry name" value="MerR-type_HTH_dom"/>
</dbReference>
<organism evidence="3 4">
    <name type="scientific">Cohnella rhizosphaerae</name>
    <dbReference type="NCBI Taxonomy" id="1457232"/>
    <lineage>
        <taxon>Bacteria</taxon>
        <taxon>Bacillati</taxon>
        <taxon>Bacillota</taxon>
        <taxon>Bacilli</taxon>
        <taxon>Bacillales</taxon>
        <taxon>Paenibacillaceae</taxon>
        <taxon>Cohnella</taxon>
    </lineage>
</organism>
<dbReference type="RefSeq" id="WP_277530499.1">
    <property type="nucleotide sequence ID" value="NZ_JAPDIA010000003.1"/>
</dbReference>
<evidence type="ECO:0000313" key="3">
    <source>
        <dbReference type="EMBL" id="MDG0809281.1"/>
    </source>
</evidence>
<dbReference type="PANTHER" id="PTHR30204">
    <property type="entry name" value="REDOX-CYCLING DRUG-SENSING TRANSCRIPTIONAL ACTIVATOR SOXR"/>
    <property type="match status" value="1"/>
</dbReference>
<dbReference type="Proteomes" id="UP001153404">
    <property type="component" value="Unassembled WGS sequence"/>
</dbReference>
<dbReference type="Gene3D" id="1.10.1660.10">
    <property type="match status" value="1"/>
</dbReference>
<comment type="caution">
    <text evidence="3">The sequence shown here is derived from an EMBL/GenBank/DDBJ whole genome shotgun (WGS) entry which is preliminary data.</text>
</comment>
<gene>
    <name evidence="3" type="ORF">OMP40_07730</name>
</gene>
<keyword evidence="1" id="KW-0238">DNA-binding</keyword>
<dbReference type="CDD" id="cd01106">
    <property type="entry name" value="HTH_TipAL-Mta"/>
    <property type="match status" value="1"/>
</dbReference>
<sequence>MAKHREGSTDGEAGAASRRWKVGDIAALTGLTIRTLRYYDQIGLFSPSGQTGSGHRLYDESDLSRLHQILALKELGLPLTEIQSVLERDAPDLSEIIAAQIGRLREKIRVQQKLLSELEQASAAVRSHAPLGVEAFTKLLGMMKQSHEKYFWERRTQAERALDRLGDWLANEPEDHIQGG</sequence>
<evidence type="ECO:0000256" key="1">
    <source>
        <dbReference type="ARBA" id="ARBA00023125"/>
    </source>
</evidence>
<dbReference type="PRINTS" id="PR00040">
    <property type="entry name" value="HTHMERR"/>
</dbReference>
<dbReference type="GO" id="GO:0003700">
    <property type="term" value="F:DNA-binding transcription factor activity"/>
    <property type="evidence" value="ECO:0007669"/>
    <property type="project" value="InterPro"/>
</dbReference>
<dbReference type="EMBL" id="JAPDIA010000003">
    <property type="protein sequence ID" value="MDG0809281.1"/>
    <property type="molecule type" value="Genomic_DNA"/>
</dbReference>
<dbReference type="AlphaFoldDB" id="A0A9X4KS83"/>
<dbReference type="InterPro" id="IPR047057">
    <property type="entry name" value="MerR_fam"/>
</dbReference>
<dbReference type="GO" id="GO:0003677">
    <property type="term" value="F:DNA binding"/>
    <property type="evidence" value="ECO:0007669"/>
    <property type="project" value="UniProtKB-KW"/>
</dbReference>
<dbReference type="SUPFAM" id="SSF46955">
    <property type="entry name" value="Putative DNA-binding domain"/>
    <property type="match status" value="1"/>
</dbReference>
<keyword evidence="4" id="KW-1185">Reference proteome</keyword>
<dbReference type="PROSITE" id="PS00552">
    <property type="entry name" value="HTH_MERR_1"/>
    <property type="match status" value="1"/>
</dbReference>
<name>A0A9X4KS83_9BACL</name>
<protein>
    <submittedName>
        <fullName evidence="3">MerR family transcriptional regulator</fullName>
    </submittedName>
</protein>
<dbReference type="InterPro" id="IPR009061">
    <property type="entry name" value="DNA-bd_dom_put_sf"/>
</dbReference>
<proteinExistence type="predicted"/>
<evidence type="ECO:0000259" key="2">
    <source>
        <dbReference type="PROSITE" id="PS50937"/>
    </source>
</evidence>
<evidence type="ECO:0000313" key="4">
    <source>
        <dbReference type="Proteomes" id="UP001153404"/>
    </source>
</evidence>